<dbReference type="PANTHER" id="PTHR34374">
    <property type="entry name" value="LARGE RIBOSOMAL RNA SUBUNIT ACCUMULATION PROTEIN YCED HOMOLOG 1, CHLOROPLASTIC"/>
    <property type="match status" value="1"/>
</dbReference>
<organism evidence="1">
    <name type="scientific">Desulfomonile tiedjei</name>
    <dbReference type="NCBI Taxonomy" id="2358"/>
    <lineage>
        <taxon>Bacteria</taxon>
        <taxon>Pseudomonadati</taxon>
        <taxon>Thermodesulfobacteriota</taxon>
        <taxon>Desulfomonilia</taxon>
        <taxon>Desulfomonilales</taxon>
        <taxon>Desulfomonilaceae</taxon>
        <taxon>Desulfomonile</taxon>
    </lineage>
</organism>
<comment type="caution">
    <text evidence="1">The sequence shown here is derived from an EMBL/GenBank/DDBJ whole genome shotgun (WGS) entry which is preliminary data.</text>
</comment>
<gene>
    <name evidence="1" type="ORF">ENV54_01685</name>
</gene>
<reference evidence="1" key="1">
    <citation type="journal article" date="2020" name="mSystems">
        <title>Genome- and Community-Level Interaction Insights into Carbon Utilization and Element Cycling Functions of Hydrothermarchaeota in Hydrothermal Sediment.</title>
        <authorList>
            <person name="Zhou Z."/>
            <person name="Liu Y."/>
            <person name="Xu W."/>
            <person name="Pan J."/>
            <person name="Luo Z.H."/>
            <person name="Li M."/>
        </authorList>
    </citation>
    <scope>NUCLEOTIDE SEQUENCE [LARGE SCALE GENOMIC DNA]</scope>
    <source>
        <strain evidence="1">SpSt-769</strain>
    </source>
</reference>
<accession>A0A7C4ESB2</accession>
<dbReference type="Pfam" id="PF02620">
    <property type="entry name" value="YceD"/>
    <property type="match status" value="1"/>
</dbReference>
<dbReference type="AlphaFoldDB" id="A0A7C4ESB2"/>
<name>A0A7C4ESB2_9BACT</name>
<dbReference type="EMBL" id="DTGT01000055">
    <property type="protein sequence ID" value="HGH59991.1"/>
    <property type="molecule type" value="Genomic_DNA"/>
</dbReference>
<dbReference type="PANTHER" id="PTHR34374:SF1">
    <property type="entry name" value="LARGE RIBOSOMAL RNA SUBUNIT ACCUMULATION PROTEIN YCED HOMOLOG 1, CHLOROPLASTIC"/>
    <property type="match status" value="1"/>
</dbReference>
<dbReference type="InterPro" id="IPR003772">
    <property type="entry name" value="YceD"/>
</dbReference>
<evidence type="ECO:0000313" key="1">
    <source>
        <dbReference type="EMBL" id="HGH59991.1"/>
    </source>
</evidence>
<protein>
    <submittedName>
        <fullName evidence="1">DUF177 domain-containing protein</fullName>
    </submittedName>
</protein>
<sequence length="180" mass="19682">MKIALDDITSNGLEIHFEETEDVLSPALKTMLVPRGTAISPYIIGGVSLEGQAGLFRIDGQITAQVTQCCSRCLTSFVSSRVIELHFSARRLSAEQIPSDASALLDAQPDELVLLEDELDLGELIAQEIMLDLPLQPLCRDDCPGLCPRCGGLRGSDECHCGEEKTIDPRWQKLLSMRGK</sequence>
<proteinExistence type="predicted"/>